<dbReference type="EMBL" id="KV453914">
    <property type="protein sequence ID" value="ODV78182.1"/>
    <property type="molecule type" value="Genomic_DNA"/>
</dbReference>
<name>A0A1E4SFK8_9ASCO</name>
<proteinExistence type="predicted"/>
<organism evidence="1 2">
    <name type="scientific">Suhomyces tanzawaensis NRRL Y-17324</name>
    <dbReference type="NCBI Taxonomy" id="984487"/>
    <lineage>
        <taxon>Eukaryota</taxon>
        <taxon>Fungi</taxon>
        <taxon>Dikarya</taxon>
        <taxon>Ascomycota</taxon>
        <taxon>Saccharomycotina</taxon>
        <taxon>Pichiomycetes</taxon>
        <taxon>Debaryomycetaceae</taxon>
        <taxon>Suhomyces</taxon>
    </lineage>
</organism>
<keyword evidence="2" id="KW-1185">Reference proteome</keyword>
<evidence type="ECO:0000313" key="1">
    <source>
        <dbReference type="EMBL" id="ODV78182.1"/>
    </source>
</evidence>
<dbReference type="RefSeq" id="XP_020063304.1">
    <property type="nucleotide sequence ID" value="XM_020208476.1"/>
</dbReference>
<dbReference type="Pfam" id="PF10175">
    <property type="entry name" value="MPP6"/>
    <property type="match status" value="1"/>
</dbReference>
<dbReference type="OrthoDB" id="4084022at2759"/>
<dbReference type="GeneID" id="30982613"/>
<dbReference type="Proteomes" id="UP000094285">
    <property type="component" value="Unassembled WGS sequence"/>
</dbReference>
<dbReference type="AlphaFoldDB" id="A0A1E4SFK8"/>
<evidence type="ECO:0000313" key="2">
    <source>
        <dbReference type="Proteomes" id="UP000094285"/>
    </source>
</evidence>
<dbReference type="STRING" id="984487.A0A1E4SFK8"/>
<feature type="non-terminal residue" evidence="1">
    <location>
        <position position="103"/>
    </location>
</feature>
<reference evidence="2" key="1">
    <citation type="submission" date="2016-05" db="EMBL/GenBank/DDBJ databases">
        <title>Comparative genomics of biotechnologically important yeasts.</title>
        <authorList>
            <consortium name="DOE Joint Genome Institute"/>
            <person name="Riley R."/>
            <person name="Haridas S."/>
            <person name="Wolfe K.H."/>
            <person name="Lopes M.R."/>
            <person name="Hittinger C.T."/>
            <person name="Goker M."/>
            <person name="Salamov A."/>
            <person name="Wisecaver J."/>
            <person name="Long T.M."/>
            <person name="Aerts A.L."/>
            <person name="Barry K."/>
            <person name="Choi C."/>
            <person name="Clum A."/>
            <person name="Coughlan A.Y."/>
            <person name="Deshpande S."/>
            <person name="Douglass A.P."/>
            <person name="Hanson S.J."/>
            <person name="Klenk H.-P."/>
            <person name="Labutti K."/>
            <person name="Lapidus A."/>
            <person name="Lindquist E."/>
            <person name="Lipzen A."/>
            <person name="Meier-Kolthoff J.P."/>
            <person name="Ohm R.A."/>
            <person name="Otillar R.P."/>
            <person name="Pangilinan J."/>
            <person name="Peng Y."/>
            <person name="Rokas A."/>
            <person name="Rosa C.A."/>
            <person name="Scheuner C."/>
            <person name="Sibirny A.A."/>
            <person name="Slot J.C."/>
            <person name="Stielow J.B."/>
            <person name="Sun H."/>
            <person name="Kurtzman C.P."/>
            <person name="Blackwell M."/>
            <person name="Grigoriev I.V."/>
            <person name="Jeffries T.W."/>
        </authorList>
    </citation>
    <scope>NUCLEOTIDE SEQUENCE [LARGE SCALE GENOMIC DNA]</scope>
    <source>
        <strain evidence="2">NRRL Y-17324</strain>
    </source>
</reference>
<accession>A0A1E4SFK8</accession>
<protein>
    <submittedName>
        <fullName evidence="1">Uncharacterized protein</fullName>
    </submittedName>
</protein>
<gene>
    <name evidence="1" type="ORF">CANTADRAFT_32772</name>
</gene>
<sequence length="103" mass="11541">MSGLSSRVMNMKFMKKADAVDSQNKEEEHKKKIKDMSEWVLPYLKTMIAKMQNVNNIETVGYGSINAFDGPADGGDSFYGNVPSARRTWGAPKPVELEELKVK</sequence>